<evidence type="ECO:0000259" key="2">
    <source>
        <dbReference type="Pfam" id="PF00135"/>
    </source>
</evidence>
<feature type="compositionally biased region" description="Polar residues" evidence="1">
    <location>
        <begin position="61"/>
        <end position="78"/>
    </location>
</feature>
<evidence type="ECO:0000256" key="1">
    <source>
        <dbReference type="SAM" id="MobiDB-lite"/>
    </source>
</evidence>
<keyword evidence="4" id="KW-1185">Reference proteome</keyword>
<evidence type="ECO:0000313" key="3">
    <source>
        <dbReference type="EMBL" id="CZT22357.1"/>
    </source>
</evidence>
<sequence length="541" mass="60830">MAAQQYKEESHVFNAGPLGWLEGLSLSDASNGAPVCKYFGGIPYGSIPERFRRAQRLPQQSSLGTKHNPGQHTTSASVCPQPGWRGPPDQTRWNENCSQLNIYMPFGTAPKDGWPVFFYIHGGFLQWGSPNFPPSSMAPLMQSAFKAILVVPAYRLNALGFISSHEFQAEANANNDTVGNLGFWDQRLALEWTSDNIQAFNGNPKNITVGGYSAGSHSTFQQLAHELYFVSDQQAIIKRAIMWSNSPGVQPKTIDEHQKQFNELLTVLDIPLSLPANQKLQRLRAVPQHRLVSAQNEMKISEFRALSDGHFISKTIIADINSGDFARRMKARGITLMNGECEQEHSLYEAWRTPTESYEAVYTRLCGDYPEAVVRKLMDYYCGKSRALPGGARNWADAFGKLYANMQVHCLERGFHAALEKGGLTFGKDVLRYRFNWRVSGLDAVYPPSWGVTHATDMAIWLFGLDCDGGLTDDERRILRPWNEAFAAFVRGDEVNWGTNHVKQMRRLRADGVTDIWVDDRWEEGLEVWSEVNNARIASKL</sequence>
<feature type="domain" description="Carboxylesterase type B" evidence="2">
    <location>
        <begin position="18"/>
        <end position="496"/>
    </location>
</feature>
<reference evidence="3 4" key="1">
    <citation type="submission" date="2016-03" db="EMBL/GenBank/DDBJ databases">
        <authorList>
            <person name="Ploux O."/>
        </authorList>
    </citation>
    <scope>NUCLEOTIDE SEQUENCE [LARGE SCALE GENOMIC DNA]</scope>
    <source>
        <strain evidence="3 4">URUG2</strain>
    </source>
</reference>
<dbReference type="PANTHER" id="PTHR43142">
    <property type="entry name" value="CARBOXYLIC ESTER HYDROLASE"/>
    <property type="match status" value="1"/>
</dbReference>
<accession>A0A2D3VC21</accession>
<dbReference type="EMBL" id="FJUY01000013">
    <property type="protein sequence ID" value="CZT22357.1"/>
    <property type="molecule type" value="Genomic_DNA"/>
</dbReference>
<dbReference type="Pfam" id="PF00135">
    <property type="entry name" value="COesterase"/>
    <property type="match status" value="1"/>
</dbReference>
<dbReference type="AlphaFoldDB" id="A0A2D3VC21"/>
<gene>
    <name evidence="3" type="ORF">RCC_08226</name>
</gene>
<organism evidence="3 4">
    <name type="scientific">Ramularia collo-cygni</name>
    <dbReference type="NCBI Taxonomy" id="112498"/>
    <lineage>
        <taxon>Eukaryota</taxon>
        <taxon>Fungi</taxon>
        <taxon>Dikarya</taxon>
        <taxon>Ascomycota</taxon>
        <taxon>Pezizomycotina</taxon>
        <taxon>Dothideomycetes</taxon>
        <taxon>Dothideomycetidae</taxon>
        <taxon>Mycosphaerellales</taxon>
        <taxon>Mycosphaerellaceae</taxon>
        <taxon>Ramularia</taxon>
    </lineage>
</organism>
<dbReference type="PANTHER" id="PTHR43142:SF4">
    <property type="entry name" value="CARBOXYLIC ESTER HYDROLASE"/>
    <property type="match status" value="1"/>
</dbReference>
<proteinExistence type="predicted"/>
<dbReference type="OrthoDB" id="6846267at2759"/>
<dbReference type="STRING" id="112498.A0A2D3VC21"/>
<protein>
    <submittedName>
        <fullName evidence="3">Related to triacylglycerol lipase V</fullName>
    </submittedName>
</protein>
<evidence type="ECO:0000313" key="4">
    <source>
        <dbReference type="Proteomes" id="UP000225277"/>
    </source>
</evidence>
<dbReference type="Gene3D" id="3.40.50.1820">
    <property type="entry name" value="alpha/beta hydrolase"/>
    <property type="match status" value="1"/>
</dbReference>
<dbReference type="Proteomes" id="UP000225277">
    <property type="component" value="Unassembled WGS sequence"/>
</dbReference>
<feature type="region of interest" description="Disordered" evidence="1">
    <location>
        <begin position="61"/>
        <end position="87"/>
    </location>
</feature>
<dbReference type="GeneID" id="35603325"/>
<name>A0A2D3VC21_9PEZI</name>
<dbReference type="SUPFAM" id="SSF53474">
    <property type="entry name" value="alpha/beta-Hydrolases"/>
    <property type="match status" value="1"/>
</dbReference>
<dbReference type="InterPro" id="IPR002018">
    <property type="entry name" value="CarbesteraseB"/>
</dbReference>
<dbReference type="RefSeq" id="XP_023629246.1">
    <property type="nucleotide sequence ID" value="XM_023773478.1"/>
</dbReference>
<dbReference type="InterPro" id="IPR029058">
    <property type="entry name" value="AB_hydrolase_fold"/>
</dbReference>